<evidence type="ECO:0000313" key="2">
    <source>
        <dbReference type="Proteomes" id="UP000034164"/>
    </source>
</evidence>
<protein>
    <recommendedName>
        <fullName evidence="3">RRM domain-containing protein</fullName>
    </recommendedName>
</protein>
<evidence type="ECO:0008006" key="3">
    <source>
        <dbReference type="Google" id="ProtNLM"/>
    </source>
</evidence>
<dbReference type="AlphaFoldDB" id="A0A0G2HTL2"/>
<dbReference type="Proteomes" id="UP000034164">
    <property type="component" value="Unassembled WGS sequence"/>
</dbReference>
<proteinExistence type="predicted"/>
<dbReference type="OrthoDB" id="77405at2759"/>
<sequence>MPVMQGKKDRAMEAKGPERIDDVMTEVIERLGSITEHLRRIECDKAANRISEYTHHIVVEFGKVMPELTDSEMVMHPPVNMANGLNGNSDLNYIHHPEGAKIQVQVCEPKDKSLLDLTNSNPAPLQGNLWAKVAAAAPPQVRHTNGLHSMGQPKARRNRVPLVPIPPVVRSMPPPVTMGGLNKVAGIVIVEGKFKIESLNMITARICEGALYSVEIEHQTGFAEIIFQNAPHAREFLEKDKRAMENTDHGRFGKGFLVRHDKYKERVWDADLAKMEDGMFRERRRLTFVRPKLLVRPDALRSLEEELERIAGPDGIDFVWKFNAGNVTAVFKSVRTARLVRHDFLRKASQYGSQFSGVRVTYSADPCEKQLILTQNGPRDGAH</sequence>
<dbReference type="EMBL" id="LCZI01001369">
    <property type="protein sequence ID" value="KKZ61065.1"/>
    <property type="molecule type" value="Genomic_DNA"/>
</dbReference>
<comment type="caution">
    <text evidence="1">The sequence shown here is derived from an EMBL/GenBank/DDBJ whole genome shotgun (WGS) entry which is preliminary data.</text>
</comment>
<organism evidence="1 2">
    <name type="scientific">[Emmonsia] crescens</name>
    <dbReference type="NCBI Taxonomy" id="73230"/>
    <lineage>
        <taxon>Eukaryota</taxon>
        <taxon>Fungi</taxon>
        <taxon>Dikarya</taxon>
        <taxon>Ascomycota</taxon>
        <taxon>Pezizomycotina</taxon>
        <taxon>Eurotiomycetes</taxon>
        <taxon>Eurotiomycetidae</taxon>
        <taxon>Onygenales</taxon>
        <taxon>Ajellomycetaceae</taxon>
        <taxon>Emergomyces</taxon>
    </lineage>
</organism>
<dbReference type="VEuPathDB" id="FungiDB:EMCG_00643"/>
<gene>
    <name evidence="1" type="ORF">EMCG_00643</name>
</gene>
<evidence type="ECO:0000313" key="1">
    <source>
        <dbReference type="EMBL" id="KKZ61065.1"/>
    </source>
</evidence>
<name>A0A0G2HTL2_9EURO</name>
<reference evidence="2" key="1">
    <citation type="journal article" date="2015" name="PLoS Genet.">
        <title>The dynamic genome and transcriptome of the human fungal pathogen Blastomyces and close relative Emmonsia.</title>
        <authorList>
            <person name="Munoz J.F."/>
            <person name="Gauthier G.M."/>
            <person name="Desjardins C.A."/>
            <person name="Gallo J.E."/>
            <person name="Holder J."/>
            <person name="Sullivan T.D."/>
            <person name="Marty A.J."/>
            <person name="Carmen J.C."/>
            <person name="Chen Z."/>
            <person name="Ding L."/>
            <person name="Gujja S."/>
            <person name="Magrini V."/>
            <person name="Misas E."/>
            <person name="Mitreva M."/>
            <person name="Priest M."/>
            <person name="Saif S."/>
            <person name="Whiston E.A."/>
            <person name="Young S."/>
            <person name="Zeng Q."/>
            <person name="Goldman W.E."/>
            <person name="Mardis E.R."/>
            <person name="Taylor J.W."/>
            <person name="McEwen J.G."/>
            <person name="Clay O.K."/>
            <person name="Klein B.S."/>
            <person name="Cuomo C.A."/>
        </authorList>
    </citation>
    <scope>NUCLEOTIDE SEQUENCE [LARGE SCALE GENOMIC DNA]</scope>
    <source>
        <strain evidence="2">UAMH 3008</strain>
    </source>
</reference>
<accession>A0A0G2HTL2</accession>